<proteinExistence type="predicted"/>
<evidence type="ECO:0000313" key="3">
    <source>
        <dbReference type="Proteomes" id="UP001519306"/>
    </source>
</evidence>
<protein>
    <submittedName>
        <fullName evidence="2">Uncharacterized protein</fullName>
    </submittedName>
</protein>
<name>A0ABS4KC67_9FIRM</name>
<dbReference type="RefSeq" id="WP_210060668.1">
    <property type="nucleotide sequence ID" value="NZ_JAGGLJ010000007.1"/>
</dbReference>
<organism evidence="2 3">
    <name type="scientific">Peptoniphilus stercorisuis</name>
    <dbReference type="NCBI Taxonomy" id="1436965"/>
    <lineage>
        <taxon>Bacteria</taxon>
        <taxon>Bacillati</taxon>
        <taxon>Bacillota</taxon>
        <taxon>Tissierellia</taxon>
        <taxon>Tissierellales</taxon>
        <taxon>Peptoniphilaceae</taxon>
        <taxon>Peptoniphilus</taxon>
    </lineage>
</organism>
<accession>A0ABS4KC67</accession>
<dbReference type="EMBL" id="JAGGLJ010000007">
    <property type="protein sequence ID" value="MBP2025377.1"/>
    <property type="molecule type" value="Genomic_DNA"/>
</dbReference>
<sequence>MDIKEINEAIRACDDTIDLINSGMKKLGSARGWGIYDTFFDGGLFSSLIKHGKINDASKIFNKINNQLVVLQKELSDINIDFVKYDNLSSLNTFLDIVFDNIFSDFITQKNINDNLDKLKFLKRDIEKVRSEVINIKKELN</sequence>
<keyword evidence="3" id="KW-1185">Reference proteome</keyword>
<keyword evidence="1" id="KW-0175">Coiled coil</keyword>
<gene>
    <name evidence="2" type="ORF">J2Z71_000907</name>
</gene>
<feature type="coiled-coil region" evidence="1">
    <location>
        <begin position="112"/>
        <end position="139"/>
    </location>
</feature>
<evidence type="ECO:0000313" key="2">
    <source>
        <dbReference type="EMBL" id="MBP2025377.1"/>
    </source>
</evidence>
<dbReference type="Proteomes" id="UP001519306">
    <property type="component" value="Unassembled WGS sequence"/>
</dbReference>
<comment type="caution">
    <text evidence="2">The sequence shown here is derived from an EMBL/GenBank/DDBJ whole genome shotgun (WGS) entry which is preliminary data.</text>
</comment>
<evidence type="ECO:0000256" key="1">
    <source>
        <dbReference type="SAM" id="Coils"/>
    </source>
</evidence>
<reference evidence="2 3" key="1">
    <citation type="submission" date="2021-03" db="EMBL/GenBank/DDBJ databases">
        <title>Genomic Encyclopedia of Type Strains, Phase IV (KMG-IV): sequencing the most valuable type-strain genomes for metagenomic binning, comparative biology and taxonomic classification.</title>
        <authorList>
            <person name="Goeker M."/>
        </authorList>
    </citation>
    <scope>NUCLEOTIDE SEQUENCE [LARGE SCALE GENOMIC DNA]</scope>
    <source>
        <strain evidence="2 3">DSM 27563</strain>
    </source>
</reference>